<dbReference type="RefSeq" id="WP_010073154.1">
    <property type="nucleotide sequence ID" value="NC_014393.1"/>
</dbReference>
<dbReference type="Proteomes" id="UP000002730">
    <property type="component" value="Chromosome"/>
</dbReference>
<dbReference type="AlphaFoldDB" id="D9SSD0"/>
<evidence type="ECO:0000259" key="1">
    <source>
        <dbReference type="PROSITE" id="PS50943"/>
    </source>
</evidence>
<dbReference type="EMBL" id="CP002160">
    <property type="protein sequence ID" value="ADL50527.1"/>
    <property type="molecule type" value="Genomic_DNA"/>
</dbReference>
<name>D9SSD0_CLOC7</name>
<keyword evidence="3" id="KW-1185">Reference proteome</keyword>
<evidence type="ECO:0000313" key="2">
    <source>
        <dbReference type="EMBL" id="ADL50527.1"/>
    </source>
</evidence>
<gene>
    <name evidence="2" type="ordered locus">Clocel_0757</name>
</gene>
<dbReference type="SUPFAM" id="SSF47413">
    <property type="entry name" value="lambda repressor-like DNA-binding domains"/>
    <property type="match status" value="1"/>
</dbReference>
<reference evidence="2 3" key="1">
    <citation type="submission" date="2010-08" db="EMBL/GenBank/DDBJ databases">
        <title>Complete sequence of Clostridium cellulovorans 743B.</title>
        <authorList>
            <consortium name="US DOE Joint Genome Institute"/>
            <person name="Lucas S."/>
            <person name="Copeland A."/>
            <person name="Lapidus A."/>
            <person name="Cheng J.-F."/>
            <person name="Bruce D."/>
            <person name="Goodwin L."/>
            <person name="Pitluck S."/>
            <person name="Chertkov O."/>
            <person name="Detter J.C."/>
            <person name="Han C."/>
            <person name="Tapia R."/>
            <person name="Land M."/>
            <person name="Hauser L."/>
            <person name="Chang Y.-J."/>
            <person name="Jeffries C."/>
            <person name="Kyrpides N."/>
            <person name="Ivanova N."/>
            <person name="Mikhailova N."/>
            <person name="Hemme C.L."/>
            <person name="Woyke T."/>
        </authorList>
    </citation>
    <scope>NUCLEOTIDE SEQUENCE [LARGE SCALE GENOMIC DNA]</scope>
    <source>
        <strain evidence="3">ATCC 35296 / DSM 3052 / OCM 3 / 743B</strain>
    </source>
</reference>
<organism evidence="2 3">
    <name type="scientific">Clostridium cellulovorans (strain ATCC 35296 / DSM 3052 / OCM 3 / 743B)</name>
    <dbReference type="NCBI Taxonomy" id="573061"/>
    <lineage>
        <taxon>Bacteria</taxon>
        <taxon>Bacillati</taxon>
        <taxon>Bacillota</taxon>
        <taxon>Clostridia</taxon>
        <taxon>Eubacteriales</taxon>
        <taxon>Clostridiaceae</taxon>
        <taxon>Clostridium</taxon>
    </lineage>
</organism>
<evidence type="ECO:0000313" key="3">
    <source>
        <dbReference type="Proteomes" id="UP000002730"/>
    </source>
</evidence>
<proteinExistence type="predicted"/>
<dbReference type="PROSITE" id="PS50943">
    <property type="entry name" value="HTH_CROC1"/>
    <property type="match status" value="1"/>
</dbReference>
<dbReference type="SMART" id="SM00530">
    <property type="entry name" value="HTH_XRE"/>
    <property type="match status" value="1"/>
</dbReference>
<dbReference type="CDD" id="cd00093">
    <property type="entry name" value="HTH_XRE"/>
    <property type="match status" value="1"/>
</dbReference>
<sequence>MVVNRDVIRTLLKENQWSQNELANRVGVSRVTISRILNNKRGAGRKVIGGLIRTFPNQGVSTLFIDIYKNKEEVL</sequence>
<dbReference type="KEGG" id="ccb:Clocel_0757"/>
<dbReference type="GO" id="GO:0003677">
    <property type="term" value="F:DNA binding"/>
    <property type="evidence" value="ECO:0007669"/>
    <property type="project" value="InterPro"/>
</dbReference>
<dbReference type="InterPro" id="IPR001387">
    <property type="entry name" value="Cro/C1-type_HTH"/>
</dbReference>
<dbReference type="InterPro" id="IPR010982">
    <property type="entry name" value="Lambda_DNA-bd_dom_sf"/>
</dbReference>
<feature type="domain" description="HTH cro/C1-type" evidence="1">
    <location>
        <begin position="8"/>
        <end position="41"/>
    </location>
</feature>
<dbReference type="OrthoDB" id="1913010at2"/>
<protein>
    <submittedName>
        <fullName evidence="2">Helix-turn-helix domain protein</fullName>
    </submittedName>
</protein>
<dbReference type="HOGENOM" id="CLU_176794_2_0_9"/>
<accession>D9SSD0</accession>
<dbReference type="eggNOG" id="COG1476">
    <property type="taxonomic scope" value="Bacteria"/>
</dbReference>
<dbReference type="STRING" id="573061.Clocel_0757"/>
<dbReference type="Pfam" id="PF01381">
    <property type="entry name" value="HTH_3"/>
    <property type="match status" value="1"/>
</dbReference>
<dbReference type="Gene3D" id="1.10.260.40">
    <property type="entry name" value="lambda repressor-like DNA-binding domains"/>
    <property type="match status" value="1"/>
</dbReference>